<evidence type="ECO:0000313" key="9">
    <source>
        <dbReference type="RefSeq" id="XP_010940086.1"/>
    </source>
</evidence>
<dbReference type="FunCoup" id="A0A6I9SIA2">
    <property type="interactions" value="104"/>
</dbReference>
<dbReference type="PANTHER" id="PTHR12565">
    <property type="entry name" value="STEROL REGULATORY ELEMENT-BINDING PROTEIN"/>
    <property type="match status" value="1"/>
</dbReference>
<dbReference type="InParanoid" id="A0A6I9SIA2"/>
<feature type="region of interest" description="Disordered" evidence="6">
    <location>
        <begin position="46"/>
        <end position="129"/>
    </location>
</feature>
<dbReference type="KEGG" id="egu:105058752"/>
<dbReference type="Gene3D" id="4.10.280.10">
    <property type="entry name" value="Helix-loop-helix DNA-binding domain"/>
    <property type="match status" value="1"/>
</dbReference>
<comment type="similarity">
    <text evidence="2">Belongs to the bHLH protein family.</text>
</comment>
<dbReference type="Pfam" id="PF00010">
    <property type="entry name" value="HLH"/>
    <property type="match status" value="1"/>
</dbReference>
<evidence type="ECO:0000259" key="7">
    <source>
        <dbReference type="PROSITE" id="PS50888"/>
    </source>
</evidence>
<protein>
    <submittedName>
        <fullName evidence="9">Transcription factor bHLH63 isoform X1</fullName>
    </submittedName>
</protein>
<feature type="compositionally biased region" description="Polar residues" evidence="6">
    <location>
        <begin position="73"/>
        <end position="86"/>
    </location>
</feature>
<sequence length="334" mass="37218">MDDYVCNAGDLVPLPTSMQSLNNSNDHDTSGTASYIHDQIGIHDTRPPIISSIANDAGKETSTKNSRKRKVENISNQKVGCGNTTKDGTKDKRMKEGTERGGATEESQKANSKKEASGDASKRSMKPAKSECIHVRARRGQATDSHSLAERVRRERISERMKYLQDLVPGCNKITGKAGMLDEIINYVQSLQRQVEFLSMKLAAVNPRLDFHIDNFFDREIDLACNPGVMPMFDMPSKQWNPYIQFNSLHPTTACCGFDVDMCSSDRILGRTMSMSMPALLPDTILDSSLNVHRSSSYPSSWDIAGLHNIYGVEFYQGRRPDLPFQSLQGDNFP</sequence>
<comment type="subcellular location">
    <subcellularLocation>
        <location evidence="1">Nucleus</location>
    </subcellularLocation>
</comment>
<evidence type="ECO:0000256" key="1">
    <source>
        <dbReference type="ARBA" id="ARBA00004123"/>
    </source>
</evidence>
<feature type="domain" description="BHLH" evidence="7">
    <location>
        <begin position="141"/>
        <end position="191"/>
    </location>
</feature>
<dbReference type="SMART" id="SM00353">
    <property type="entry name" value="HLH"/>
    <property type="match status" value="1"/>
</dbReference>
<dbReference type="Proteomes" id="UP000504607">
    <property type="component" value="Chromosome 15"/>
</dbReference>
<evidence type="ECO:0000256" key="2">
    <source>
        <dbReference type="ARBA" id="ARBA00005510"/>
    </source>
</evidence>
<keyword evidence="4" id="KW-0804">Transcription</keyword>
<dbReference type="SUPFAM" id="SSF47459">
    <property type="entry name" value="HLH, helix-loop-helix DNA-binding domain"/>
    <property type="match status" value="1"/>
</dbReference>
<dbReference type="GeneID" id="105058752"/>
<keyword evidence="5" id="KW-0539">Nucleus</keyword>
<evidence type="ECO:0000256" key="4">
    <source>
        <dbReference type="ARBA" id="ARBA00023163"/>
    </source>
</evidence>
<dbReference type="GO" id="GO:0005634">
    <property type="term" value="C:nucleus"/>
    <property type="evidence" value="ECO:0007669"/>
    <property type="project" value="UniProtKB-SubCell"/>
</dbReference>
<dbReference type="GO" id="GO:0003700">
    <property type="term" value="F:DNA-binding transcription factor activity"/>
    <property type="evidence" value="ECO:0007669"/>
    <property type="project" value="TreeGrafter"/>
</dbReference>
<dbReference type="InterPro" id="IPR024097">
    <property type="entry name" value="bHLH_ZIP_TF"/>
</dbReference>
<dbReference type="OrthoDB" id="1915602at2759"/>
<feature type="compositionally biased region" description="Basic and acidic residues" evidence="6">
    <location>
        <begin position="87"/>
        <end position="129"/>
    </location>
</feature>
<evidence type="ECO:0000256" key="5">
    <source>
        <dbReference type="ARBA" id="ARBA00023242"/>
    </source>
</evidence>
<reference evidence="9" key="1">
    <citation type="submission" date="2025-08" db="UniProtKB">
        <authorList>
            <consortium name="RefSeq"/>
        </authorList>
    </citation>
    <scope>IDENTIFICATION</scope>
</reference>
<organism evidence="8 9">
    <name type="scientific">Elaeis guineensis var. tenera</name>
    <name type="common">Oil palm</name>
    <dbReference type="NCBI Taxonomy" id="51953"/>
    <lineage>
        <taxon>Eukaryota</taxon>
        <taxon>Viridiplantae</taxon>
        <taxon>Streptophyta</taxon>
        <taxon>Embryophyta</taxon>
        <taxon>Tracheophyta</taxon>
        <taxon>Spermatophyta</taxon>
        <taxon>Magnoliopsida</taxon>
        <taxon>Liliopsida</taxon>
        <taxon>Arecaceae</taxon>
        <taxon>Arecoideae</taxon>
        <taxon>Cocoseae</taxon>
        <taxon>Elaeidinae</taxon>
        <taxon>Elaeis</taxon>
    </lineage>
</organism>
<evidence type="ECO:0000313" key="8">
    <source>
        <dbReference type="Proteomes" id="UP000504607"/>
    </source>
</evidence>
<dbReference type="FunFam" id="4.10.280.10:FF:000002">
    <property type="entry name" value="Basic helix-loop-helix transcription factor"/>
    <property type="match status" value="1"/>
</dbReference>
<proteinExistence type="inferred from homology"/>
<keyword evidence="3" id="KW-0805">Transcription regulation</keyword>
<dbReference type="GO" id="GO:0046983">
    <property type="term" value="F:protein dimerization activity"/>
    <property type="evidence" value="ECO:0007669"/>
    <property type="project" value="InterPro"/>
</dbReference>
<evidence type="ECO:0000256" key="6">
    <source>
        <dbReference type="SAM" id="MobiDB-lite"/>
    </source>
</evidence>
<dbReference type="PANTHER" id="PTHR12565:SF184">
    <property type="entry name" value="BHLH TRANSCRIPTION FACTOR"/>
    <property type="match status" value="1"/>
</dbReference>
<dbReference type="CDD" id="cd18919">
    <property type="entry name" value="bHLH_AtBPE_like"/>
    <property type="match status" value="1"/>
</dbReference>
<gene>
    <name evidence="9" type="primary">LOC105058752</name>
</gene>
<dbReference type="PROSITE" id="PS50888">
    <property type="entry name" value="BHLH"/>
    <property type="match status" value="1"/>
</dbReference>
<keyword evidence="8" id="KW-1185">Reference proteome</keyword>
<dbReference type="InterPro" id="IPR036638">
    <property type="entry name" value="HLH_DNA-bd_sf"/>
</dbReference>
<dbReference type="RefSeq" id="XP_010940086.1">
    <property type="nucleotide sequence ID" value="XM_010941784.3"/>
</dbReference>
<dbReference type="InterPro" id="IPR011598">
    <property type="entry name" value="bHLH_dom"/>
</dbReference>
<dbReference type="AlphaFoldDB" id="A0A6I9SIA2"/>
<evidence type="ECO:0000256" key="3">
    <source>
        <dbReference type="ARBA" id="ARBA00023015"/>
    </source>
</evidence>
<accession>A0A6I9SIA2</accession>
<name>A0A6I9SIA2_ELAGV</name>